<protein>
    <submittedName>
        <fullName evidence="1">Uncharacterized protein</fullName>
    </submittedName>
</protein>
<evidence type="ECO:0000313" key="1">
    <source>
        <dbReference type="EMBL" id="EKC55083.1"/>
    </source>
</evidence>
<dbReference type="Gene3D" id="1.10.3790.10">
    <property type="entry name" value="NinB"/>
    <property type="match status" value="1"/>
</dbReference>
<organism evidence="1">
    <name type="scientific">human gut metagenome</name>
    <dbReference type="NCBI Taxonomy" id="408170"/>
    <lineage>
        <taxon>unclassified sequences</taxon>
        <taxon>metagenomes</taxon>
        <taxon>organismal metagenomes</taxon>
    </lineage>
</organism>
<dbReference type="AlphaFoldDB" id="K1SCB1"/>
<feature type="non-terminal residue" evidence="1">
    <location>
        <position position="165"/>
    </location>
</feature>
<gene>
    <name evidence="1" type="ORF">OBE_11742</name>
</gene>
<sequence>MILTCDKARWYEDSEGFWAAFRTRDRASAAKIAEQMDGAWVVEARKQPRRRSLDANAYLWVLLDKLAAALGQTKEEMYRGFIREIGVFRDFHLAPEEAATFEVAWSRLGTGWVTEHVDYTRDGEQVVIRAYYGSSQYNTKQITRLIRSVVEECKAQGIETMTPEE</sequence>
<dbReference type="EMBL" id="AJWZ01008092">
    <property type="protein sequence ID" value="EKC55083.1"/>
    <property type="molecule type" value="Genomic_DNA"/>
</dbReference>
<dbReference type="InterPro" id="IPR036619">
    <property type="entry name" value="NinB_sf"/>
</dbReference>
<name>K1SCB1_9ZZZZ</name>
<proteinExistence type="predicted"/>
<reference evidence="1" key="1">
    <citation type="journal article" date="2013" name="Environ. Microbiol.">
        <title>Microbiota from the distal guts of lean and obese adolescents exhibit partial functional redundancy besides clear differences in community structure.</title>
        <authorList>
            <person name="Ferrer M."/>
            <person name="Ruiz A."/>
            <person name="Lanza F."/>
            <person name="Haange S.B."/>
            <person name="Oberbach A."/>
            <person name="Till H."/>
            <person name="Bargiela R."/>
            <person name="Campoy C."/>
            <person name="Segura M.T."/>
            <person name="Richter M."/>
            <person name="von Bergen M."/>
            <person name="Seifert J."/>
            <person name="Suarez A."/>
        </authorList>
    </citation>
    <scope>NUCLEOTIDE SEQUENCE</scope>
</reference>
<accession>K1SCB1</accession>
<comment type="caution">
    <text evidence="1">The sequence shown here is derived from an EMBL/GenBank/DDBJ whole genome shotgun (WGS) entry which is preliminary data.</text>
</comment>